<feature type="region of interest" description="Disordered" evidence="10">
    <location>
        <begin position="45"/>
        <end position="98"/>
    </location>
</feature>
<evidence type="ECO:0000256" key="3">
    <source>
        <dbReference type="ARBA" id="ARBA00022475"/>
    </source>
</evidence>
<dbReference type="EMBL" id="PDEP01000010">
    <property type="protein sequence ID" value="PEN05993.1"/>
    <property type="molecule type" value="Genomic_DNA"/>
</dbReference>
<feature type="compositionally biased region" description="Low complexity" evidence="10">
    <location>
        <begin position="64"/>
        <end position="84"/>
    </location>
</feature>
<protein>
    <recommendedName>
        <fullName evidence="9">Sec-independent protein translocase protein TatA</fullName>
    </recommendedName>
</protein>
<evidence type="ECO:0000256" key="1">
    <source>
        <dbReference type="ARBA" id="ARBA00004162"/>
    </source>
</evidence>
<evidence type="ECO:0000256" key="8">
    <source>
        <dbReference type="ARBA" id="ARBA00023136"/>
    </source>
</evidence>
<comment type="similarity">
    <text evidence="9">Belongs to the TatA/E family.</text>
</comment>
<keyword evidence="7 9" id="KW-0811">Translocation</keyword>
<dbReference type="Proteomes" id="UP000221024">
    <property type="component" value="Unassembled WGS sequence"/>
</dbReference>
<accession>A0A2H3NMJ0</accession>
<dbReference type="InterPro" id="IPR003369">
    <property type="entry name" value="TatA/B/E"/>
</dbReference>
<dbReference type="AlphaFoldDB" id="A0A2H3NMJ0"/>
<comment type="caution">
    <text evidence="11">The sequence shown here is derived from an EMBL/GenBank/DDBJ whole genome shotgun (WGS) entry which is preliminary data.</text>
</comment>
<dbReference type="GO" id="GO:0008320">
    <property type="term" value="F:protein transmembrane transporter activity"/>
    <property type="evidence" value="ECO:0007669"/>
    <property type="project" value="UniProtKB-UniRule"/>
</dbReference>
<keyword evidence="6 9" id="KW-1133">Transmembrane helix</keyword>
<evidence type="ECO:0000256" key="9">
    <source>
        <dbReference type="HAMAP-Rule" id="MF_00236"/>
    </source>
</evidence>
<feature type="compositionally biased region" description="Basic and acidic residues" evidence="10">
    <location>
        <begin position="45"/>
        <end position="63"/>
    </location>
</feature>
<dbReference type="NCBIfam" id="TIGR01411">
    <property type="entry name" value="tatAE"/>
    <property type="match status" value="1"/>
</dbReference>
<dbReference type="RefSeq" id="WP_098062682.1">
    <property type="nucleotide sequence ID" value="NZ_PDEP01000010.1"/>
</dbReference>
<reference evidence="11 12" key="1">
    <citation type="submission" date="2017-10" db="EMBL/GenBank/DDBJ databases">
        <title>Draft genome of Longimonas halophila.</title>
        <authorList>
            <person name="Goh K.M."/>
            <person name="Shamsir M.S."/>
            <person name="Lim S.W."/>
        </authorList>
    </citation>
    <scope>NUCLEOTIDE SEQUENCE [LARGE SCALE GENOMIC DNA]</scope>
    <source>
        <strain evidence="11 12">KCTC 42399</strain>
    </source>
</reference>
<keyword evidence="2 9" id="KW-0813">Transport</keyword>
<organism evidence="11 12">
    <name type="scientific">Longimonas halophila</name>
    <dbReference type="NCBI Taxonomy" id="1469170"/>
    <lineage>
        <taxon>Bacteria</taxon>
        <taxon>Pseudomonadati</taxon>
        <taxon>Rhodothermota</taxon>
        <taxon>Rhodothermia</taxon>
        <taxon>Rhodothermales</taxon>
        <taxon>Salisaetaceae</taxon>
        <taxon>Longimonas</taxon>
    </lineage>
</organism>
<dbReference type="InterPro" id="IPR006312">
    <property type="entry name" value="TatA/E"/>
</dbReference>
<keyword evidence="4 9" id="KW-0812">Transmembrane</keyword>
<evidence type="ECO:0000256" key="5">
    <source>
        <dbReference type="ARBA" id="ARBA00022927"/>
    </source>
</evidence>
<keyword evidence="12" id="KW-1185">Reference proteome</keyword>
<dbReference type="PANTHER" id="PTHR42982:SF1">
    <property type="entry name" value="SEC-INDEPENDENT PROTEIN TRANSLOCASE PROTEIN TATA"/>
    <property type="match status" value="1"/>
</dbReference>
<evidence type="ECO:0000256" key="2">
    <source>
        <dbReference type="ARBA" id="ARBA00022448"/>
    </source>
</evidence>
<dbReference type="GO" id="GO:0033281">
    <property type="term" value="C:TAT protein transport complex"/>
    <property type="evidence" value="ECO:0007669"/>
    <property type="project" value="UniProtKB-UniRule"/>
</dbReference>
<dbReference type="Pfam" id="PF02416">
    <property type="entry name" value="TatA_B_E"/>
    <property type="match status" value="1"/>
</dbReference>
<keyword evidence="8 9" id="KW-0472">Membrane</keyword>
<comment type="subunit">
    <text evidence="9">Forms a complex with TatC.</text>
</comment>
<evidence type="ECO:0000256" key="10">
    <source>
        <dbReference type="SAM" id="MobiDB-lite"/>
    </source>
</evidence>
<name>A0A2H3NMJ0_9BACT</name>
<comment type="function">
    <text evidence="9">Part of the twin-arginine translocation (Tat) system that transports large folded proteins containing a characteristic twin-arginine motif in their signal peptide across membranes. TatA could form the protein-conducting channel of the Tat system.</text>
</comment>
<evidence type="ECO:0000256" key="4">
    <source>
        <dbReference type="ARBA" id="ARBA00022692"/>
    </source>
</evidence>
<evidence type="ECO:0000256" key="7">
    <source>
        <dbReference type="ARBA" id="ARBA00023010"/>
    </source>
</evidence>
<evidence type="ECO:0000256" key="6">
    <source>
        <dbReference type="ARBA" id="ARBA00022989"/>
    </source>
</evidence>
<comment type="subcellular location">
    <subcellularLocation>
        <location evidence="1 9">Cell membrane</location>
        <topology evidence="1 9">Single-pass membrane protein</topology>
    </subcellularLocation>
</comment>
<dbReference type="GO" id="GO:0043953">
    <property type="term" value="P:protein transport by the Tat complex"/>
    <property type="evidence" value="ECO:0007669"/>
    <property type="project" value="UniProtKB-UniRule"/>
</dbReference>
<keyword evidence="5 9" id="KW-0653">Protein transport</keyword>
<sequence>MGMPGPFEMILIFLVVLLIFGAKRIPEIARGVGKGIREFKDATSEFSRELDVEERRDRIDGPRRPSQGQPQPRQQSSAQPSSQGNADSEARSSSESAS</sequence>
<dbReference type="Gene3D" id="1.20.5.3310">
    <property type="match status" value="1"/>
</dbReference>
<dbReference type="HAMAP" id="MF_00236">
    <property type="entry name" value="TatA_E"/>
    <property type="match status" value="1"/>
</dbReference>
<dbReference type="PANTHER" id="PTHR42982">
    <property type="entry name" value="SEC-INDEPENDENT PROTEIN TRANSLOCASE PROTEIN TATA"/>
    <property type="match status" value="1"/>
</dbReference>
<gene>
    <name evidence="9" type="primary">tatA</name>
    <name evidence="11" type="ORF">CRI93_10950</name>
</gene>
<evidence type="ECO:0000313" key="12">
    <source>
        <dbReference type="Proteomes" id="UP000221024"/>
    </source>
</evidence>
<dbReference type="OrthoDB" id="9812812at2"/>
<evidence type="ECO:0000313" key="11">
    <source>
        <dbReference type="EMBL" id="PEN05993.1"/>
    </source>
</evidence>
<proteinExistence type="inferred from homology"/>
<keyword evidence="3 9" id="KW-1003">Cell membrane</keyword>